<dbReference type="Proteomes" id="UP000006528">
    <property type="component" value="Segment"/>
</dbReference>
<name>E3SLP1_9CAUD</name>
<accession>E3SLP1</accession>
<dbReference type="KEGG" id="vg:10327632"/>
<sequence length="30" mass="3449">MEEAFTFPQNATTTKLPRLTTPIYYATITQ</sequence>
<organism evidence="1 2">
    <name type="scientific">Prochlorococcus phage P-RSM4</name>
    <dbReference type="NCBI Taxonomy" id="444862"/>
    <lineage>
        <taxon>Viruses</taxon>
        <taxon>Duplodnaviria</taxon>
        <taxon>Heunggongvirae</taxon>
        <taxon>Uroviricota</taxon>
        <taxon>Caudoviricetes</taxon>
        <taxon>Pantevenvirales</taxon>
        <taxon>Kyanoviridae</taxon>
        <taxon>Thaumasvirus</taxon>
        <taxon>Thaumasvirus stim4</taxon>
    </lineage>
</organism>
<evidence type="ECO:0000313" key="2">
    <source>
        <dbReference type="Proteomes" id="UP000006528"/>
    </source>
</evidence>
<protein>
    <submittedName>
        <fullName evidence="1">Uncharacterized protein</fullName>
    </submittedName>
</protein>
<proteinExistence type="predicted"/>
<dbReference type="EMBL" id="GU071099">
    <property type="protein sequence ID" value="ADO98389.1"/>
    <property type="molecule type" value="Genomic_DNA"/>
</dbReference>
<dbReference type="GeneID" id="10327632"/>
<gene>
    <name evidence="1" type="ORF">PRSM4_004</name>
</gene>
<reference evidence="1 2" key="1">
    <citation type="journal article" date="2010" name="Environ. Microbiol.">
        <title>Genomic analysis of oceanic cyanobacterial myoviruses compared with T4-like myoviruses from diverse hosts and environments.</title>
        <authorList>
            <person name="Sullivan M.B."/>
            <person name="Huang K.H."/>
            <person name="Ignacio-Espinoza J.C."/>
            <person name="Berlin A.M."/>
            <person name="Kelly L."/>
            <person name="Weigele P.R."/>
            <person name="DeFrancesco A.S."/>
            <person name="Kern S.E."/>
            <person name="Thompson L.R."/>
            <person name="Young S."/>
            <person name="Yandava C."/>
            <person name="Fu R."/>
            <person name="Krastins B."/>
            <person name="Chase M."/>
            <person name="Sarracino D."/>
            <person name="Osburne M.S."/>
            <person name="Henn M.R."/>
            <person name="Chisholm S.W."/>
        </authorList>
    </citation>
    <scope>NUCLEOTIDE SEQUENCE [LARGE SCALE GENOMIC DNA]</scope>
    <source>
        <strain evidence="1">9303-10a</strain>
    </source>
</reference>
<dbReference type="RefSeq" id="YP_004323134.1">
    <property type="nucleotide sequence ID" value="NC_015283.1"/>
</dbReference>
<evidence type="ECO:0000313" key="1">
    <source>
        <dbReference type="EMBL" id="ADO98389.1"/>
    </source>
</evidence>